<dbReference type="GO" id="GO:0005737">
    <property type="term" value="C:cytoplasm"/>
    <property type="evidence" value="ECO:0007669"/>
    <property type="project" value="TreeGrafter"/>
</dbReference>
<dbReference type="PANTHER" id="PTHR13620:SF104">
    <property type="entry name" value="EXONUCLEASE 3'-5' DOMAIN-CONTAINING PROTEIN 2"/>
    <property type="match status" value="1"/>
</dbReference>
<dbReference type="Gene3D" id="3.30.420.10">
    <property type="entry name" value="Ribonuclease H-like superfamily/Ribonuclease H"/>
    <property type="match status" value="1"/>
</dbReference>
<proteinExistence type="predicted"/>
<feature type="region of interest" description="Disordered" evidence="3">
    <location>
        <begin position="390"/>
        <end position="419"/>
    </location>
</feature>
<dbReference type="InterPro" id="IPR051132">
    <property type="entry name" value="3-5_Exonuclease_domain"/>
</dbReference>
<feature type="compositionally biased region" description="Basic residues" evidence="3">
    <location>
        <begin position="65"/>
        <end position="77"/>
    </location>
</feature>
<dbReference type="Proteomes" id="UP000283895">
    <property type="component" value="Unassembled WGS sequence"/>
</dbReference>
<evidence type="ECO:0000256" key="3">
    <source>
        <dbReference type="SAM" id="MobiDB-lite"/>
    </source>
</evidence>
<dbReference type="AlphaFoldDB" id="A0A423WRV0"/>
<protein>
    <recommendedName>
        <fullName evidence="4">3'-5' exonuclease domain-containing protein</fullName>
    </recommendedName>
</protein>
<reference evidence="5 6" key="1">
    <citation type="submission" date="2015-09" db="EMBL/GenBank/DDBJ databases">
        <title>Host preference determinants of Valsa canker pathogens revealed by comparative genomics.</title>
        <authorList>
            <person name="Yin Z."/>
            <person name="Huang L."/>
        </authorList>
    </citation>
    <scope>NUCLEOTIDE SEQUENCE [LARGE SCALE GENOMIC DNA]</scope>
    <source>
        <strain evidence="5 6">03-1</strain>
    </source>
</reference>
<dbReference type="SUPFAM" id="SSF53098">
    <property type="entry name" value="Ribonuclease H-like"/>
    <property type="match status" value="1"/>
</dbReference>
<dbReference type="GO" id="GO:0006139">
    <property type="term" value="P:nucleobase-containing compound metabolic process"/>
    <property type="evidence" value="ECO:0007669"/>
    <property type="project" value="InterPro"/>
</dbReference>
<dbReference type="GO" id="GO:0008408">
    <property type="term" value="F:3'-5' exonuclease activity"/>
    <property type="evidence" value="ECO:0007669"/>
    <property type="project" value="InterPro"/>
</dbReference>
<feature type="region of interest" description="Disordered" evidence="3">
    <location>
        <begin position="65"/>
        <end position="84"/>
    </location>
</feature>
<organism evidence="5 6">
    <name type="scientific">Cytospora schulzeri</name>
    <dbReference type="NCBI Taxonomy" id="448051"/>
    <lineage>
        <taxon>Eukaryota</taxon>
        <taxon>Fungi</taxon>
        <taxon>Dikarya</taxon>
        <taxon>Ascomycota</taxon>
        <taxon>Pezizomycotina</taxon>
        <taxon>Sordariomycetes</taxon>
        <taxon>Sordariomycetidae</taxon>
        <taxon>Diaporthales</taxon>
        <taxon>Cytosporaceae</taxon>
        <taxon>Cytospora</taxon>
    </lineage>
</organism>
<dbReference type="InterPro" id="IPR002562">
    <property type="entry name" value="3'-5'_exonuclease_dom"/>
</dbReference>
<evidence type="ECO:0000313" key="5">
    <source>
        <dbReference type="EMBL" id="ROW06030.1"/>
    </source>
</evidence>
<dbReference type="SMART" id="SM00474">
    <property type="entry name" value="35EXOc"/>
    <property type="match status" value="1"/>
</dbReference>
<dbReference type="InterPro" id="IPR036397">
    <property type="entry name" value="RNaseH_sf"/>
</dbReference>
<dbReference type="InterPro" id="IPR012337">
    <property type="entry name" value="RNaseH-like_sf"/>
</dbReference>
<evidence type="ECO:0000256" key="2">
    <source>
        <dbReference type="ARBA" id="ARBA00022801"/>
    </source>
</evidence>
<dbReference type="GO" id="GO:0005634">
    <property type="term" value="C:nucleus"/>
    <property type="evidence" value="ECO:0007669"/>
    <property type="project" value="TreeGrafter"/>
</dbReference>
<dbReference type="EMBL" id="LKEA01000011">
    <property type="protein sequence ID" value="ROW06030.1"/>
    <property type="molecule type" value="Genomic_DNA"/>
</dbReference>
<keyword evidence="6" id="KW-1185">Reference proteome</keyword>
<feature type="domain" description="3'-5' exonuclease" evidence="4">
    <location>
        <begin position="178"/>
        <end position="366"/>
    </location>
</feature>
<feature type="compositionally biased region" description="Acidic residues" evidence="3">
    <location>
        <begin position="396"/>
        <end position="411"/>
    </location>
</feature>
<gene>
    <name evidence="5" type="ORF">VMCG_04613</name>
</gene>
<dbReference type="PANTHER" id="PTHR13620">
    <property type="entry name" value="3-5 EXONUCLEASE"/>
    <property type="match status" value="1"/>
</dbReference>
<dbReference type="CDD" id="cd06141">
    <property type="entry name" value="WRN_exo"/>
    <property type="match status" value="1"/>
</dbReference>
<dbReference type="FunFam" id="3.30.420.10:FF:000100">
    <property type="entry name" value="3'-5' exonuclease/helicase (Wrn), putative"/>
    <property type="match status" value="1"/>
</dbReference>
<sequence>MDGRNHPSNWRLWHPNQGLVFQQPLYPTLDAARFFTEASVVRGLETGTTASEEEMACDVSNLIRRTRTGRGKSTSRKTSKERTLEGKTTETARLVSTYKTKEVTEAQVEVIGSSDVDSGEAVEQEPPFTPLDYKMTEDAFYTASAAAEGTPESFWSYTLYRGPDGEKDGETTETKVKVHYCKTAHTAERVLQYFLDEKVIGFDLEWSPNGYRYASARKNVSLVQIASQSRIALLHLAMFPSKDKLATPTLKKIMENPDITKVGVWIKGDCSRLKKYLGIESRGIFELSHLYRQVKYLTNGRHDLINKKLVKLADQVKEILRLPLFKGTDVRASNWSQELTMDQIVYSASDAYAGVHLFATLNHQREQLNPTPPLPFHAELERPIPLAIGAQTSSSDEAEATELEIEAEAETEPSPPEDSYLDVVKAAEERLETIKERLKAAETIQVKEEDGEIISNISTTKTSTRKKSTAKASDPLESIQAEEDDGEDASSKSTAKSPTRKKSATKALEPTEASESTDASEATPLPQDTRVVAAEAWVMEYKSTHPDGKTKATAAALRAYYIWYNHPELDLWTIAAMLRDPPLLVTTVKGYVLRTVKHERQPFDVLRLKREILPDFPKAVARKAYKGLIKVLKTVDVSSKGSREMIYENEEESIPEEILVEED</sequence>
<keyword evidence="2" id="KW-0378">Hydrolase</keyword>
<dbReference type="STRING" id="356882.A0A423WRV0"/>
<keyword evidence="1" id="KW-0540">Nuclease</keyword>
<dbReference type="OrthoDB" id="1920326at2759"/>
<dbReference type="Pfam" id="PF01612">
    <property type="entry name" value="DNA_pol_A_exo1"/>
    <property type="match status" value="1"/>
</dbReference>
<evidence type="ECO:0000259" key="4">
    <source>
        <dbReference type="SMART" id="SM00474"/>
    </source>
</evidence>
<comment type="caution">
    <text evidence="5">The sequence shown here is derived from an EMBL/GenBank/DDBJ whole genome shotgun (WGS) entry which is preliminary data.</text>
</comment>
<evidence type="ECO:0000313" key="6">
    <source>
        <dbReference type="Proteomes" id="UP000283895"/>
    </source>
</evidence>
<feature type="region of interest" description="Disordered" evidence="3">
    <location>
        <begin position="461"/>
        <end position="527"/>
    </location>
</feature>
<name>A0A423WRV0_9PEZI</name>
<dbReference type="GO" id="GO:0003676">
    <property type="term" value="F:nucleic acid binding"/>
    <property type="evidence" value="ECO:0007669"/>
    <property type="project" value="InterPro"/>
</dbReference>
<evidence type="ECO:0000256" key="1">
    <source>
        <dbReference type="ARBA" id="ARBA00022722"/>
    </source>
</evidence>
<accession>A0A423WRV0</accession>